<reference evidence="2 3" key="1">
    <citation type="submission" date="2019-07" db="EMBL/GenBank/DDBJ databases">
        <title>Whole genome shotgun sequence of Cellulomonas composti NBRC 100758.</title>
        <authorList>
            <person name="Hosoyama A."/>
            <person name="Uohara A."/>
            <person name="Ohji S."/>
            <person name="Ichikawa N."/>
        </authorList>
    </citation>
    <scope>NUCLEOTIDE SEQUENCE [LARGE SCALE GENOMIC DNA]</scope>
    <source>
        <strain evidence="2 3">NBRC 100758</strain>
    </source>
</reference>
<dbReference type="EMBL" id="BJWG01000018">
    <property type="protein sequence ID" value="GEL96339.1"/>
    <property type="molecule type" value="Genomic_DNA"/>
</dbReference>
<organism evidence="2 3">
    <name type="scientific">Cellulomonas composti</name>
    <dbReference type="NCBI Taxonomy" id="266130"/>
    <lineage>
        <taxon>Bacteria</taxon>
        <taxon>Bacillati</taxon>
        <taxon>Actinomycetota</taxon>
        <taxon>Actinomycetes</taxon>
        <taxon>Micrococcales</taxon>
        <taxon>Cellulomonadaceae</taxon>
        <taxon>Cellulomonas</taxon>
    </lineage>
</organism>
<proteinExistence type="predicted"/>
<evidence type="ECO:0000256" key="1">
    <source>
        <dbReference type="SAM" id="Phobius"/>
    </source>
</evidence>
<dbReference type="RefSeq" id="WP_146843976.1">
    <property type="nucleotide sequence ID" value="NZ_BJWG01000018.1"/>
</dbReference>
<feature type="transmembrane region" description="Helical" evidence="1">
    <location>
        <begin position="77"/>
        <end position="96"/>
    </location>
</feature>
<feature type="transmembrane region" description="Helical" evidence="1">
    <location>
        <begin position="116"/>
        <end position="136"/>
    </location>
</feature>
<name>A0A511JEX2_9CELL</name>
<dbReference type="InterPro" id="IPR013901">
    <property type="entry name" value="Anthrone_oxy"/>
</dbReference>
<keyword evidence="1" id="KW-0812">Transmembrane</keyword>
<sequence>MTITLLGARLCAGLLAGVYLAFAVGVMPALRRLDDVAFTTIMNRINVVIVNPVFMLVFLGAPALAVAVGAMLRTPTAIVAGVLGLVTLLVTIVANVPLNDRLATGGARVDFEAPWVAWNVVRTATGIGSLVCLLLVRAPAA</sequence>
<comment type="caution">
    <text evidence="2">The sequence shown here is derived from an EMBL/GenBank/DDBJ whole genome shotgun (WGS) entry which is preliminary data.</text>
</comment>
<keyword evidence="1" id="KW-1133">Transmembrane helix</keyword>
<feature type="transmembrane region" description="Helical" evidence="1">
    <location>
        <begin position="47"/>
        <end position="70"/>
    </location>
</feature>
<dbReference type="Pfam" id="PF08592">
    <property type="entry name" value="Anthrone_oxy"/>
    <property type="match status" value="1"/>
</dbReference>
<dbReference type="OrthoDB" id="4827927at2"/>
<gene>
    <name evidence="2" type="ORF">CCO02nite_29970</name>
</gene>
<dbReference type="AlphaFoldDB" id="A0A511JEX2"/>
<keyword evidence="1" id="KW-0472">Membrane</keyword>
<evidence type="ECO:0000313" key="2">
    <source>
        <dbReference type="EMBL" id="GEL96339.1"/>
    </source>
</evidence>
<accession>A0A511JEX2</accession>
<dbReference type="Proteomes" id="UP000321720">
    <property type="component" value="Unassembled WGS sequence"/>
</dbReference>
<protein>
    <submittedName>
        <fullName evidence="2">Membrane protein</fullName>
    </submittedName>
</protein>
<evidence type="ECO:0000313" key="3">
    <source>
        <dbReference type="Proteomes" id="UP000321720"/>
    </source>
</evidence>
<keyword evidence="3" id="KW-1185">Reference proteome</keyword>